<dbReference type="InterPro" id="IPR023214">
    <property type="entry name" value="HAD_sf"/>
</dbReference>
<dbReference type="InterPro" id="IPR006539">
    <property type="entry name" value="P-type_ATPase_IV"/>
</dbReference>
<dbReference type="SUPFAM" id="SSF56784">
    <property type="entry name" value="HAD-like"/>
    <property type="match status" value="1"/>
</dbReference>
<evidence type="ECO:0000256" key="2">
    <source>
        <dbReference type="ARBA" id="ARBA00008109"/>
    </source>
</evidence>
<dbReference type="InterPro" id="IPR001757">
    <property type="entry name" value="P_typ_ATPase"/>
</dbReference>
<keyword evidence="10 12" id="KW-0472">Membrane</keyword>
<organism evidence="15 16">
    <name type="scientific">Porites evermanni</name>
    <dbReference type="NCBI Taxonomy" id="104178"/>
    <lineage>
        <taxon>Eukaryota</taxon>
        <taxon>Metazoa</taxon>
        <taxon>Cnidaria</taxon>
        <taxon>Anthozoa</taxon>
        <taxon>Hexacorallia</taxon>
        <taxon>Scleractinia</taxon>
        <taxon>Fungiina</taxon>
        <taxon>Poritidae</taxon>
        <taxon>Porites</taxon>
    </lineage>
</organism>
<dbReference type="InterPro" id="IPR044492">
    <property type="entry name" value="P_typ_ATPase_HD_dom"/>
</dbReference>
<dbReference type="Gene3D" id="2.70.150.10">
    <property type="entry name" value="Calcium-transporting ATPase, cytoplasmic transduction domain A"/>
    <property type="match status" value="1"/>
</dbReference>
<keyword evidence="6 12" id="KW-0067">ATP-binding</keyword>
<dbReference type="SUPFAM" id="SSF81660">
    <property type="entry name" value="Metal cation-transporting ATPase, ATP-binding domain N"/>
    <property type="match status" value="1"/>
</dbReference>
<keyword evidence="7 12" id="KW-0460">Magnesium</keyword>
<dbReference type="Gene3D" id="3.40.1110.10">
    <property type="entry name" value="Calcium-transporting ATPase, cytoplasmic domain N"/>
    <property type="match status" value="1"/>
</dbReference>
<dbReference type="PANTHER" id="PTHR24092">
    <property type="entry name" value="PROBABLE PHOSPHOLIPID-TRANSPORTING ATPASE"/>
    <property type="match status" value="1"/>
</dbReference>
<dbReference type="SFLD" id="SFLDF00027">
    <property type="entry name" value="p-type_atpase"/>
    <property type="match status" value="1"/>
</dbReference>
<feature type="transmembrane region" description="Helical" evidence="12">
    <location>
        <begin position="937"/>
        <end position="958"/>
    </location>
</feature>
<evidence type="ECO:0000256" key="8">
    <source>
        <dbReference type="ARBA" id="ARBA00022967"/>
    </source>
</evidence>
<evidence type="ECO:0000256" key="5">
    <source>
        <dbReference type="ARBA" id="ARBA00022741"/>
    </source>
</evidence>
<dbReference type="SUPFAM" id="SSF81665">
    <property type="entry name" value="Calcium ATPase, transmembrane domain M"/>
    <property type="match status" value="1"/>
</dbReference>
<evidence type="ECO:0000313" key="16">
    <source>
        <dbReference type="Proteomes" id="UP001159427"/>
    </source>
</evidence>
<feature type="transmembrane region" description="Helical" evidence="12">
    <location>
        <begin position="987"/>
        <end position="1010"/>
    </location>
</feature>
<evidence type="ECO:0000313" key="15">
    <source>
        <dbReference type="EMBL" id="CAH3154504.1"/>
    </source>
</evidence>
<proteinExistence type="inferred from homology"/>
<dbReference type="SFLD" id="SFLDG00002">
    <property type="entry name" value="C1.7:_P-type_atpase_like"/>
    <property type="match status" value="1"/>
</dbReference>
<dbReference type="SFLD" id="SFLDS00003">
    <property type="entry name" value="Haloacid_Dehalogenase"/>
    <property type="match status" value="1"/>
</dbReference>
<feature type="domain" description="P-type ATPase C-terminal" evidence="14">
    <location>
        <begin position="874"/>
        <end position="1127"/>
    </location>
</feature>
<feature type="transmembrane region" description="Helical" evidence="12">
    <location>
        <begin position="905"/>
        <end position="925"/>
    </location>
</feature>
<dbReference type="PROSITE" id="PS00154">
    <property type="entry name" value="ATPASE_E1_E2"/>
    <property type="match status" value="1"/>
</dbReference>
<name>A0ABN8Q0E6_9CNID</name>
<evidence type="ECO:0000256" key="3">
    <source>
        <dbReference type="ARBA" id="ARBA00022692"/>
    </source>
</evidence>
<evidence type="ECO:0000256" key="1">
    <source>
        <dbReference type="ARBA" id="ARBA00004141"/>
    </source>
</evidence>
<dbReference type="Pfam" id="PF16209">
    <property type="entry name" value="PhoLip_ATPase_N"/>
    <property type="match status" value="1"/>
</dbReference>
<evidence type="ECO:0000256" key="7">
    <source>
        <dbReference type="ARBA" id="ARBA00022842"/>
    </source>
</evidence>
<keyword evidence="9 12" id="KW-1133">Transmembrane helix</keyword>
<evidence type="ECO:0000256" key="9">
    <source>
        <dbReference type="ARBA" id="ARBA00022989"/>
    </source>
</evidence>
<dbReference type="SUPFAM" id="SSF81653">
    <property type="entry name" value="Calcium ATPase, transduction domain A"/>
    <property type="match status" value="1"/>
</dbReference>
<feature type="transmembrane region" description="Helical" evidence="12">
    <location>
        <begin position="1053"/>
        <end position="1073"/>
    </location>
</feature>
<evidence type="ECO:0000259" key="14">
    <source>
        <dbReference type="Pfam" id="PF16212"/>
    </source>
</evidence>
<dbReference type="EMBL" id="CALNXI010001079">
    <property type="protein sequence ID" value="CAH3154504.1"/>
    <property type="molecule type" value="Genomic_DNA"/>
</dbReference>
<feature type="transmembrane region" description="Helical" evidence="12">
    <location>
        <begin position="1093"/>
        <end position="1112"/>
    </location>
</feature>
<keyword evidence="4" id="KW-0479">Metal-binding</keyword>
<protein>
    <recommendedName>
        <fullName evidence="12">Phospholipid-transporting ATPase</fullName>
        <ecNumber evidence="12">7.6.2.1</ecNumber>
    </recommendedName>
</protein>
<feature type="transmembrane region" description="Helical" evidence="12">
    <location>
        <begin position="330"/>
        <end position="355"/>
    </location>
</feature>
<comment type="catalytic activity">
    <reaction evidence="11 12">
        <text>ATP + H2O + phospholipidSide 1 = ADP + phosphate + phospholipidSide 2.</text>
        <dbReference type="EC" id="7.6.2.1"/>
    </reaction>
</comment>
<dbReference type="NCBIfam" id="TIGR01652">
    <property type="entry name" value="ATPase-Plipid"/>
    <property type="match status" value="1"/>
</dbReference>
<dbReference type="InterPro" id="IPR023298">
    <property type="entry name" value="ATPase_P-typ_TM_dom_sf"/>
</dbReference>
<comment type="similarity">
    <text evidence="2 12">Belongs to the cation transport ATPase (P-type) (TC 3.A.3) family. Type IV subfamily.</text>
</comment>
<feature type="transmembrane region" description="Helical" evidence="12">
    <location>
        <begin position="286"/>
        <end position="308"/>
    </location>
</feature>
<accession>A0ABN8Q0E6</accession>
<dbReference type="InterPro" id="IPR023299">
    <property type="entry name" value="ATPase_P-typ_cyto_dom_N"/>
</dbReference>
<reference evidence="15 16" key="1">
    <citation type="submission" date="2022-05" db="EMBL/GenBank/DDBJ databases">
        <authorList>
            <consortium name="Genoscope - CEA"/>
            <person name="William W."/>
        </authorList>
    </citation>
    <scope>NUCLEOTIDE SEQUENCE [LARGE SCALE GENOMIC DNA]</scope>
</reference>
<evidence type="ECO:0000256" key="11">
    <source>
        <dbReference type="ARBA" id="ARBA00034036"/>
    </source>
</evidence>
<dbReference type="EC" id="7.6.2.1" evidence="12"/>
<evidence type="ECO:0000259" key="13">
    <source>
        <dbReference type="Pfam" id="PF16209"/>
    </source>
</evidence>
<dbReference type="PANTHER" id="PTHR24092:SF190">
    <property type="entry name" value="PHOSPHOLIPID-TRANSPORTING ATPASE"/>
    <property type="match status" value="1"/>
</dbReference>
<keyword evidence="5 12" id="KW-0547">Nucleotide-binding</keyword>
<feature type="domain" description="P-type ATPase N-terminal" evidence="13">
    <location>
        <begin position="19"/>
        <end position="82"/>
    </location>
</feature>
<dbReference type="NCBIfam" id="TIGR01494">
    <property type="entry name" value="ATPase_P-type"/>
    <property type="match status" value="1"/>
</dbReference>
<dbReference type="InterPro" id="IPR008250">
    <property type="entry name" value="ATPase_P-typ_transduc_dom_A_sf"/>
</dbReference>
<dbReference type="Pfam" id="PF16212">
    <property type="entry name" value="PhoLip_ATPase_C"/>
    <property type="match status" value="1"/>
</dbReference>
<dbReference type="Pfam" id="PF13246">
    <property type="entry name" value="Cation_ATPase"/>
    <property type="match status" value="1"/>
</dbReference>
<keyword evidence="16" id="KW-1185">Reference proteome</keyword>
<gene>
    <name evidence="15" type="ORF">PEVE_00001429</name>
</gene>
<dbReference type="InterPro" id="IPR032630">
    <property type="entry name" value="P_typ_ATPase_c"/>
</dbReference>
<dbReference type="CDD" id="cd02073">
    <property type="entry name" value="P-type_ATPase_APLT_Dnf-like"/>
    <property type="match status" value="1"/>
</dbReference>
<keyword evidence="3 12" id="KW-0812">Transmembrane</keyword>
<dbReference type="InterPro" id="IPR018303">
    <property type="entry name" value="ATPase_P-typ_P_site"/>
</dbReference>
<sequence length="1202" mass="136948">MHLCRGKDQEEETDRQLRTNDHEYNSTFHYVNNYIRTSKYTLLTFLPMNLFEQFRRIANLYFLMQIVIMSIPKITALSPEATAVPLIIVLAATGVKDAVDDFKRHRSDDEVNNRKAKVLRNNSEVTGHADKQEEEKWMKLQVGDVLRIDNNDQIPADIVVLTTSEENGLCYIETAELDGETNLKCRQPLPETAELGDDEDQLSTVKMEISCEPPNNRLDKFKGKLMYEEKMYPLENENVILRGCVLRNTHWVYGAVIYTGHDTKLMMNTGVSKFKRTGLDKLTNSLILWIALCLAIICTLCSIGTTVWEEIIGQHFQIYLPWEDFYKDSVVIIGIVHWPSFVMVLNTLIPISLYISIEVIRLGQSLWINWDASMYYEIKDTPALARTTTLTEELGQIQYIFSDKTGTLTQNVMTFKKCSINGRLFGHIEGENAGNPEQTLVSSVSIREEGAQNVDFSKNPYADGKFRFTDQTLVDEISLGNKECQEFFRLLAVCHTVMVESNNDNLEYQAQSPDEAALVTAARNFGFAFVGRSPTTLTIDVTGEKEIYELLAILDFNNERKRMSVIVKRDDQIRLYCKGADTIVYERLDRSCKPLMAKTMQHLNMFAAEGLRTLVTAYKDIPMDLYKEWETKYKEAGLAMENRDELIQQVYEDIEQNLILLGATAIEDKLQDDVPDTIATLAEADIKIWVLTGDKVETAINIGYSCHLLTDDMTEVFKIEGESLESVQQAIAECKGKILGPEAAVSRMQSKDNSLKDVEVEVLSYKDNFVGEISQEVEKAKKAKETFGLVIPGKSLAFALQESLEKEFLSLACLCKAVICCRVTPLQKALVVQLVKNNLNAVTLAIGDGANDVSMIKAAHIGVGISGQEGMQAVLASDFSFGLFTYLQRLLLVHGRWSYFRMSKFLNYFFYKNFAFTLCQLWYAFFTGFSAQTVYDAWFISFYNVLFTSAPIVFLAVLDQDVSEKSCSKYPRLYIPGQTNQMFNRKIFFLSLLYGTLTSLAIFFISYGVFQDRITSDGLETSSVSFFGTVVAAILVVVVNIEISFITQYWTWINHFFIWGSILFYFVFYFAFYAEFVFNIIPQGHYYGMQFEVYGNGAFWFCLLLVLVVTATPRLSYHFISNELYPSLSDTVRRQERHKRLSTEVPVEEFKPRLVRRRSSKRSSYAFAHQEGFGKIVMSPASFIRKKLRVSSRSKTSAVDAL</sequence>
<comment type="subcellular location">
    <subcellularLocation>
        <location evidence="1 12">Membrane</location>
        <topology evidence="1 12">Multi-pass membrane protein</topology>
    </subcellularLocation>
</comment>
<evidence type="ECO:0000256" key="12">
    <source>
        <dbReference type="RuleBase" id="RU362033"/>
    </source>
</evidence>
<dbReference type="Gene3D" id="3.40.50.1000">
    <property type="entry name" value="HAD superfamily/HAD-like"/>
    <property type="match status" value="1"/>
</dbReference>
<dbReference type="Proteomes" id="UP001159427">
    <property type="component" value="Unassembled WGS sequence"/>
</dbReference>
<keyword evidence="8 12" id="KW-1278">Translocase</keyword>
<evidence type="ECO:0000256" key="10">
    <source>
        <dbReference type="ARBA" id="ARBA00023136"/>
    </source>
</evidence>
<dbReference type="InterPro" id="IPR036412">
    <property type="entry name" value="HAD-like_sf"/>
</dbReference>
<evidence type="ECO:0000256" key="4">
    <source>
        <dbReference type="ARBA" id="ARBA00022723"/>
    </source>
</evidence>
<comment type="caution">
    <text evidence="15">The sequence shown here is derived from an EMBL/GenBank/DDBJ whole genome shotgun (WGS) entry which is preliminary data.</text>
</comment>
<feature type="transmembrane region" description="Helical" evidence="12">
    <location>
        <begin position="1022"/>
        <end position="1041"/>
    </location>
</feature>
<evidence type="ECO:0000256" key="6">
    <source>
        <dbReference type="ARBA" id="ARBA00022840"/>
    </source>
</evidence>
<dbReference type="InterPro" id="IPR032631">
    <property type="entry name" value="P-type_ATPase_N"/>
</dbReference>